<evidence type="ECO:0000256" key="11">
    <source>
        <dbReference type="SAM" id="Phobius"/>
    </source>
</evidence>
<keyword evidence="8" id="KW-0325">Glycoprotein</keyword>
<feature type="domain" description="Tyrosine-protein phosphatase" evidence="12">
    <location>
        <begin position="567"/>
        <end position="811"/>
    </location>
</feature>
<keyword evidence="6 11" id="KW-1133">Transmembrane helix</keyword>
<dbReference type="Proteomes" id="UP001208570">
    <property type="component" value="Unassembled WGS sequence"/>
</dbReference>
<keyword evidence="5" id="KW-0904">Protein phosphatase</keyword>
<dbReference type="Pfam" id="PF23144">
    <property type="entry name" value="Fn3_PTPRU"/>
    <property type="match status" value="1"/>
</dbReference>
<dbReference type="CDD" id="cd00047">
    <property type="entry name" value="PTPc"/>
    <property type="match status" value="1"/>
</dbReference>
<feature type="transmembrane region" description="Helical" evidence="11">
    <location>
        <begin position="446"/>
        <end position="472"/>
    </location>
</feature>
<dbReference type="SMART" id="SM00404">
    <property type="entry name" value="PTPc_motif"/>
    <property type="match status" value="2"/>
</dbReference>
<evidence type="ECO:0000259" key="13">
    <source>
        <dbReference type="PROSITE" id="PS50056"/>
    </source>
</evidence>
<dbReference type="InterPro" id="IPR029021">
    <property type="entry name" value="Prot-tyrosine_phosphatase-like"/>
</dbReference>
<evidence type="ECO:0000256" key="8">
    <source>
        <dbReference type="ARBA" id="ARBA00023180"/>
    </source>
</evidence>
<protein>
    <recommendedName>
        <fullName evidence="17">Protein-tyrosine-phosphatase</fullName>
    </recommendedName>
</protein>
<dbReference type="InterPro" id="IPR000242">
    <property type="entry name" value="PTP_cat"/>
</dbReference>
<dbReference type="InterPro" id="IPR003961">
    <property type="entry name" value="FN3_dom"/>
</dbReference>
<evidence type="ECO:0000313" key="16">
    <source>
        <dbReference type="Proteomes" id="UP001208570"/>
    </source>
</evidence>
<comment type="caution">
    <text evidence="15">The sequence shown here is derived from an EMBL/GenBank/DDBJ whole genome shotgun (WGS) entry which is preliminary data.</text>
</comment>
<dbReference type="InterPro" id="IPR000387">
    <property type="entry name" value="Tyr_Pase_dom"/>
</dbReference>
<accession>A0AAD9K1L3</accession>
<evidence type="ECO:0000256" key="5">
    <source>
        <dbReference type="ARBA" id="ARBA00022912"/>
    </source>
</evidence>
<evidence type="ECO:0000256" key="10">
    <source>
        <dbReference type="SAM" id="MobiDB-lite"/>
    </source>
</evidence>
<feature type="domain" description="Tyrosine-protein phosphatase" evidence="12">
    <location>
        <begin position="893"/>
        <end position="1110"/>
    </location>
</feature>
<evidence type="ECO:0000313" key="15">
    <source>
        <dbReference type="EMBL" id="KAK2163182.1"/>
    </source>
</evidence>
<comment type="catalytic activity">
    <reaction evidence="9">
        <text>O-phospho-L-tyrosyl-[protein] + H2O = L-tyrosyl-[protein] + phosphate</text>
        <dbReference type="Rhea" id="RHEA:10684"/>
        <dbReference type="Rhea" id="RHEA-COMP:10136"/>
        <dbReference type="Rhea" id="RHEA-COMP:20101"/>
        <dbReference type="ChEBI" id="CHEBI:15377"/>
        <dbReference type="ChEBI" id="CHEBI:43474"/>
        <dbReference type="ChEBI" id="CHEBI:46858"/>
        <dbReference type="ChEBI" id="CHEBI:61978"/>
        <dbReference type="EC" id="3.1.3.48"/>
    </reaction>
</comment>
<evidence type="ECO:0000256" key="4">
    <source>
        <dbReference type="ARBA" id="ARBA00022801"/>
    </source>
</evidence>
<dbReference type="InterPro" id="IPR057598">
    <property type="entry name" value="Fn3_PTPRU"/>
</dbReference>
<evidence type="ECO:0000256" key="6">
    <source>
        <dbReference type="ARBA" id="ARBA00022989"/>
    </source>
</evidence>
<keyword evidence="3" id="KW-0732">Signal</keyword>
<evidence type="ECO:0008006" key="17">
    <source>
        <dbReference type="Google" id="ProtNLM"/>
    </source>
</evidence>
<keyword evidence="16" id="KW-1185">Reference proteome</keyword>
<dbReference type="Gene3D" id="2.60.40.10">
    <property type="entry name" value="Immunoglobulins"/>
    <property type="match status" value="1"/>
</dbReference>
<dbReference type="PROSITE" id="PS50055">
    <property type="entry name" value="TYR_PHOSPHATASE_PTP"/>
    <property type="match status" value="2"/>
</dbReference>
<feature type="region of interest" description="Disordered" evidence="10">
    <location>
        <begin position="880"/>
        <end position="907"/>
    </location>
</feature>
<keyword evidence="4" id="KW-0378">Hydrolase</keyword>
<evidence type="ECO:0000256" key="7">
    <source>
        <dbReference type="ARBA" id="ARBA00023136"/>
    </source>
</evidence>
<evidence type="ECO:0000259" key="14">
    <source>
        <dbReference type="PROSITE" id="PS50853"/>
    </source>
</evidence>
<name>A0AAD9K1L3_9ANNE</name>
<evidence type="ECO:0000256" key="2">
    <source>
        <dbReference type="ARBA" id="ARBA00022692"/>
    </source>
</evidence>
<dbReference type="InterPro" id="IPR003595">
    <property type="entry name" value="Tyr_Pase_cat"/>
</dbReference>
<dbReference type="SUPFAM" id="SSF49265">
    <property type="entry name" value="Fibronectin type III"/>
    <property type="match status" value="1"/>
</dbReference>
<reference evidence="15" key="1">
    <citation type="journal article" date="2023" name="Mol. Biol. Evol.">
        <title>Third-Generation Sequencing Reveals the Adaptive Role of the Epigenome in Three Deep-Sea Polychaetes.</title>
        <authorList>
            <person name="Perez M."/>
            <person name="Aroh O."/>
            <person name="Sun Y."/>
            <person name="Lan Y."/>
            <person name="Juniper S.K."/>
            <person name="Young C.R."/>
            <person name="Angers B."/>
            <person name="Qian P.Y."/>
        </authorList>
    </citation>
    <scope>NUCLEOTIDE SEQUENCE</scope>
    <source>
        <strain evidence="15">P08H-3</strain>
    </source>
</reference>
<dbReference type="InterPro" id="IPR036116">
    <property type="entry name" value="FN3_sf"/>
</dbReference>
<dbReference type="PROSITE" id="PS50056">
    <property type="entry name" value="TYR_PHOSPHATASE_2"/>
    <property type="match status" value="1"/>
</dbReference>
<dbReference type="PANTHER" id="PTHR19134">
    <property type="entry name" value="RECEPTOR-TYPE TYROSINE-PROTEIN PHOSPHATASE"/>
    <property type="match status" value="1"/>
</dbReference>
<dbReference type="EMBL" id="JAODUP010000084">
    <property type="protein sequence ID" value="KAK2163182.1"/>
    <property type="molecule type" value="Genomic_DNA"/>
</dbReference>
<dbReference type="SUPFAM" id="SSF52799">
    <property type="entry name" value="(Phosphotyrosine protein) phosphatases II"/>
    <property type="match status" value="2"/>
</dbReference>
<evidence type="ECO:0000256" key="9">
    <source>
        <dbReference type="ARBA" id="ARBA00051722"/>
    </source>
</evidence>
<dbReference type="AlphaFoldDB" id="A0AAD9K1L3"/>
<proteinExistence type="predicted"/>
<evidence type="ECO:0000256" key="1">
    <source>
        <dbReference type="ARBA" id="ARBA00004479"/>
    </source>
</evidence>
<evidence type="ECO:0000256" key="3">
    <source>
        <dbReference type="ARBA" id="ARBA00022729"/>
    </source>
</evidence>
<dbReference type="InterPro" id="IPR016130">
    <property type="entry name" value="Tyr_Pase_AS"/>
</dbReference>
<comment type="subcellular location">
    <subcellularLocation>
        <location evidence="1">Membrane</location>
        <topology evidence="1">Single-pass type I membrane protein</topology>
    </subcellularLocation>
</comment>
<dbReference type="Pfam" id="PF00102">
    <property type="entry name" value="Y_phosphatase"/>
    <property type="match status" value="2"/>
</dbReference>
<dbReference type="PRINTS" id="PR00700">
    <property type="entry name" value="PRTYPHPHTASE"/>
</dbReference>
<dbReference type="GO" id="GO:0016020">
    <property type="term" value="C:membrane"/>
    <property type="evidence" value="ECO:0007669"/>
    <property type="project" value="UniProtKB-SubCell"/>
</dbReference>
<dbReference type="PROSITE" id="PS50853">
    <property type="entry name" value="FN3"/>
    <property type="match status" value="1"/>
</dbReference>
<feature type="domain" description="Fibronectin type-III" evidence="14">
    <location>
        <begin position="18"/>
        <end position="127"/>
    </location>
</feature>
<dbReference type="PANTHER" id="PTHR19134:SF449">
    <property type="entry name" value="TYROSINE-PROTEIN PHOSPHATASE 1"/>
    <property type="match status" value="1"/>
</dbReference>
<dbReference type="PROSITE" id="PS00383">
    <property type="entry name" value="TYR_PHOSPHATASE_1"/>
    <property type="match status" value="1"/>
</dbReference>
<feature type="domain" description="Tyrosine specific protein phosphatases" evidence="13">
    <location>
        <begin position="732"/>
        <end position="802"/>
    </location>
</feature>
<sequence>MSWKVIFPWLWEPGHPMMKNPPIVLNTSHECVITVSWSGWSTEKDIGNGPVAAYLVQVKNGTGHWIDVNVYRTTNATYYSARYEFPGLRTAVTHQFRIVLYRDDDGKWIKSVPGPTSEAVVLYCSPDETTTVVPEITEQTSCENSAMDVEYDLGINWVKHPAQIPQPAKAVFTEHHHVKLIVNTKIVEYVNGSLMMIMTTLISHNESYTPHSRVFDITGQYEEDLGKLALGTYFKVVIISAEVVDDTVTAEGHFWTPPIKPPPPRRPTILNVTISSVTIIVHPLPKEQVRGFSPIASYHVIVEEINKIYSEGRSLLLNDTMFDINDGLLTGDDGPNKRSFSSDSDDDDDMLPISDVDTFHVAVELPGNLSEDKIVTIGDNKTYGEYRNVPLKPNTGYNIWLAVSSRLDNITVRTYVVAPDIVHTQVSVYWSLNRVSPSVSLVDGNVVVIGVVIGLLILIVLGVLITICLLWTRRRSAFGCARSLPGSDTNVVSPPLAANAGSGKLERKYVSCETLESINNVSLHGVMKKQHDSGLSESTVVQDQNNWIHLKDLHRYLDIDEATASALNDEFRSIPTMLLDSVNVAKSTENVDLNRSLDVVPYDKNRVVLSNGEYVNGSVVSCGDDTTYVVTQTPMSIGVGVFWKMVWETNVDVIVMLMNLREPRKPDCVQYWPDEHNASVYDDFRIQLTDAEITAHYVIRAIKIRKLATNTERLVRHFQFTSWAPLHPIPYADFVCRVRDVRSSPTAVLVHCHAGGGRSGTFVAVDSLRRQACRRGRVDVLGCVLKLRRNRPSQVKTFGQYRFIHTCLAELFDHPTSRIAGDHFQVVFSILMNGDAPSRKPTLLNAEYRKLHRRRLRRHIKHQIRETSLLSGSFNETCAGSGKLDTSWPKRDLPQGQKNEDDDNSPLGALYRESFSGPLILDSFRRKGAFIVSDYPTDLDDFWKFVIHQDVRMIIDINYSFGSSSLPSYFPVEDMPFLGGCFKLTSTKKISNPSTSTSLIEVTVTGLGGGDGRAEVGARVFNFAKWHDWSSDVVLPSVTNFLDFLRSVRVWSKGRGEDGGLVLILGCHIGRAAFFSLAWSMFEKLDSEWLVDVYMAAKYVQDSVPWVVSSLVRDTLLSQCRYLVGIWDWDRRNVIEIAVFPLGKKERGAIHLWN</sequence>
<gene>
    <name evidence="15" type="ORF">LSH36_84g06014</name>
</gene>
<keyword evidence="2 11" id="KW-0812">Transmembrane</keyword>
<dbReference type="InterPro" id="IPR050348">
    <property type="entry name" value="Protein-Tyr_Phosphatase"/>
</dbReference>
<dbReference type="InterPro" id="IPR013783">
    <property type="entry name" value="Ig-like_fold"/>
</dbReference>
<dbReference type="GO" id="GO:0004725">
    <property type="term" value="F:protein tyrosine phosphatase activity"/>
    <property type="evidence" value="ECO:0007669"/>
    <property type="project" value="UniProtKB-EC"/>
</dbReference>
<dbReference type="Gene3D" id="3.90.190.10">
    <property type="entry name" value="Protein tyrosine phosphatase superfamily"/>
    <property type="match status" value="2"/>
</dbReference>
<evidence type="ECO:0000259" key="12">
    <source>
        <dbReference type="PROSITE" id="PS50055"/>
    </source>
</evidence>
<dbReference type="SMART" id="SM00194">
    <property type="entry name" value="PTPc"/>
    <property type="match status" value="1"/>
</dbReference>
<keyword evidence="7 11" id="KW-0472">Membrane</keyword>
<organism evidence="15 16">
    <name type="scientific">Paralvinella palmiformis</name>
    <dbReference type="NCBI Taxonomy" id="53620"/>
    <lineage>
        <taxon>Eukaryota</taxon>
        <taxon>Metazoa</taxon>
        <taxon>Spiralia</taxon>
        <taxon>Lophotrochozoa</taxon>
        <taxon>Annelida</taxon>
        <taxon>Polychaeta</taxon>
        <taxon>Sedentaria</taxon>
        <taxon>Canalipalpata</taxon>
        <taxon>Terebellida</taxon>
        <taxon>Terebelliformia</taxon>
        <taxon>Alvinellidae</taxon>
        <taxon>Paralvinella</taxon>
    </lineage>
</organism>